<dbReference type="GeneID" id="18914567"/>
<sequence>MPRIPGVHSAMHYVCPALQIPLVAAVCVGDTDTFELSHLCDADLEPTLILNSACRTYSSHDTADPPSSAHVFRRWKPSMAENVCGIPFLCMGTPPTLWIAMSAILHQRHTWGLPHPVIGVLHSPSSTEISFVFGWYTENYTEHNFVSKSTPSSILTFS</sequence>
<dbReference type="KEGG" id="pco:PHACADRAFT_249113"/>
<proteinExistence type="predicted"/>
<feature type="chain" id="PRO_5003885611" evidence="1">
    <location>
        <begin position="26"/>
        <end position="158"/>
    </location>
</feature>
<dbReference type="HOGENOM" id="CLU_1670008_0_0_1"/>
<dbReference type="OrthoDB" id="2758165at2759"/>
<feature type="signal peptide" evidence="1">
    <location>
        <begin position="1"/>
        <end position="25"/>
    </location>
</feature>
<reference evidence="2 3" key="1">
    <citation type="journal article" date="2012" name="BMC Genomics">
        <title>Comparative genomics of the white-rot fungi, Phanerochaete carnosa and P. chrysosporium, to elucidate the genetic basis of the distinct wood types they colonize.</title>
        <authorList>
            <person name="Suzuki H."/>
            <person name="MacDonald J."/>
            <person name="Syed K."/>
            <person name="Salamov A."/>
            <person name="Hori C."/>
            <person name="Aerts A."/>
            <person name="Henrissat B."/>
            <person name="Wiebenga A."/>
            <person name="vanKuyk P.A."/>
            <person name="Barry K."/>
            <person name="Lindquist E."/>
            <person name="LaButti K."/>
            <person name="Lapidus A."/>
            <person name="Lucas S."/>
            <person name="Coutinho P."/>
            <person name="Gong Y."/>
            <person name="Samejima M."/>
            <person name="Mahadevan R."/>
            <person name="Abou-Zaid M."/>
            <person name="de Vries R.P."/>
            <person name="Igarashi K."/>
            <person name="Yadav J.S."/>
            <person name="Grigoriev I.V."/>
            <person name="Master E.R."/>
        </authorList>
    </citation>
    <scope>NUCLEOTIDE SEQUENCE [LARGE SCALE GENOMIC DNA]</scope>
    <source>
        <strain evidence="2 3">HHB-10118-sp</strain>
    </source>
</reference>
<organism evidence="2 3">
    <name type="scientific">Phanerochaete carnosa (strain HHB-10118-sp)</name>
    <name type="common">White-rot fungus</name>
    <name type="synonym">Peniophora carnosa</name>
    <dbReference type="NCBI Taxonomy" id="650164"/>
    <lineage>
        <taxon>Eukaryota</taxon>
        <taxon>Fungi</taxon>
        <taxon>Dikarya</taxon>
        <taxon>Basidiomycota</taxon>
        <taxon>Agaricomycotina</taxon>
        <taxon>Agaricomycetes</taxon>
        <taxon>Polyporales</taxon>
        <taxon>Phanerochaetaceae</taxon>
        <taxon>Phanerochaete</taxon>
    </lineage>
</organism>
<keyword evidence="1" id="KW-0732">Signal</keyword>
<dbReference type="InParanoid" id="K5WHZ2"/>
<dbReference type="AlphaFoldDB" id="K5WHZ2"/>
<keyword evidence="3" id="KW-1185">Reference proteome</keyword>
<evidence type="ECO:0000313" key="2">
    <source>
        <dbReference type="EMBL" id="EKM58975.1"/>
    </source>
</evidence>
<dbReference type="Proteomes" id="UP000008370">
    <property type="component" value="Unassembled WGS sequence"/>
</dbReference>
<name>K5WHZ2_PHACS</name>
<dbReference type="RefSeq" id="XP_007391559.1">
    <property type="nucleotide sequence ID" value="XM_007391497.1"/>
</dbReference>
<protein>
    <submittedName>
        <fullName evidence="2">Uncharacterized protein</fullName>
    </submittedName>
</protein>
<evidence type="ECO:0000313" key="3">
    <source>
        <dbReference type="Proteomes" id="UP000008370"/>
    </source>
</evidence>
<dbReference type="EMBL" id="JH930469">
    <property type="protein sequence ID" value="EKM58975.1"/>
    <property type="molecule type" value="Genomic_DNA"/>
</dbReference>
<evidence type="ECO:0000256" key="1">
    <source>
        <dbReference type="SAM" id="SignalP"/>
    </source>
</evidence>
<gene>
    <name evidence="2" type="ORF">PHACADRAFT_249113</name>
</gene>
<accession>K5WHZ2</accession>